<dbReference type="EMBL" id="JBHUDO010000004">
    <property type="protein sequence ID" value="MFD1647738.1"/>
    <property type="molecule type" value="Genomic_DNA"/>
</dbReference>
<feature type="transmembrane region" description="Helical" evidence="2">
    <location>
        <begin position="118"/>
        <end position="137"/>
    </location>
</feature>
<feature type="transmembrane region" description="Helical" evidence="2">
    <location>
        <begin position="200"/>
        <end position="220"/>
    </location>
</feature>
<evidence type="ECO:0008006" key="5">
    <source>
        <dbReference type="Google" id="ProtNLM"/>
    </source>
</evidence>
<organism evidence="3 4">
    <name type="scientific">Haloarchaeobius litoreus</name>
    <dbReference type="NCBI Taxonomy" id="755306"/>
    <lineage>
        <taxon>Archaea</taxon>
        <taxon>Methanobacteriati</taxon>
        <taxon>Methanobacteriota</taxon>
        <taxon>Stenosarchaea group</taxon>
        <taxon>Halobacteria</taxon>
        <taxon>Halobacteriales</taxon>
        <taxon>Halorubellaceae</taxon>
        <taxon>Haloarchaeobius</taxon>
    </lineage>
</organism>
<proteinExistence type="predicted"/>
<reference evidence="3 4" key="1">
    <citation type="journal article" date="2019" name="Int. J. Syst. Evol. Microbiol.">
        <title>The Global Catalogue of Microorganisms (GCM) 10K type strain sequencing project: providing services to taxonomists for standard genome sequencing and annotation.</title>
        <authorList>
            <consortium name="The Broad Institute Genomics Platform"/>
            <consortium name="The Broad Institute Genome Sequencing Center for Infectious Disease"/>
            <person name="Wu L."/>
            <person name="Ma J."/>
        </authorList>
    </citation>
    <scope>NUCLEOTIDE SEQUENCE [LARGE SCALE GENOMIC DNA]</scope>
    <source>
        <strain evidence="3 4">CGMCC 1.10390</strain>
    </source>
</reference>
<feature type="transmembrane region" description="Helical" evidence="2">
    <location>
        <begin position="51"/>
        <end position="78"/>
    </location>
</feature>
<keyword evidence="2" id="KW-1133">Transmembrane helix</keyword>
<name>A0ABD6DRI5_9EURY</name>
<dbReference type="Proteomes" id="UP001597034">
    <property type="component" value="Unassembled WGS sequence"/>
</dbReference>
<keyword evidence="4" id="KW-1185">Reference proteome</keyword>
<feature type="region of interest" description="Disordered" evidence="1">
    <location>
        <begin position="279"/>
        <end position="307"/>
    </location>
</feature>
<dbReference type="AlphaFoldDB" id="A0ABD6DRI5"/>
<keyword evidence="2" id="KW-0472">Membrane</keyword>
<accession>A0ABD6DRI5</accession>
<comment type="caution">
    <text evidence="3">The sequence shown here is derived from an EMBL/GenBank/DDBJ whole genome shotgun (WGS) entry which is preliminary data.</text>
</comment>
<sequence>MTRGSWRVAPTGGPATVVALAIGYALVSLVVDPLVTTSGPHHVILRPSAGLPVLFGIAAGPVGVVGAVGGAVVEAAFVGGDLGYSLSMAVGRGAAAAVAWRCWSPGDDRSVTTGRWRLLLSFIVCTVAAASVGNALFGGLAATVAGYPFAPLAVEGAVGTIVSTIGLAAGYVLLDRFDVLPESMGPGADWIPNTSVERGLLLAVVGLAWLGVATATDTVVHDLELLPPPVVEQHVPHRIVGVFEFAAHTLWVGQLLQFCIAAVALVAVVGLLPTAAVSAGGDDERPVKSAADDGNTNPTVTAGDGSE</sequence>
<gene>
    <name evidence="3" type="ORF">ACFSBL_18760</name>
</gene>
<feature type="compositionally biased region" description="Basic and acidic residues" evidence="1">
    <location>
        <begin position="282"/>
        <end position="291"/>
    </location>
</feature>
<feature type="transmembrane region" description="Helical" evidence="2">
    <location>
        <begin position="12"/>
        <end position="31"/>
    </location>
</feature>
<evidence type="ECO:0000256" key="2">
    <source>
        <dbReference type="SAM" id="Phobius"/>
    </source>
</evidence>
<evidence type="ECO:0000256" key="1">
    <source>
        <dbReference type="SAM" id="MobiDB-lite"/>
    </source>
</evidence>
<dbReference type="RefSeq" id="WP_256401783.1">
    <property type="nucleotide sequence ID" value="NZ_JANHJR010000004.1"/>
</dbReference>
<evidence type="ECO:0000313" key="3">
    <source>
        <dbReference type="EMBL" id="MFD1647738.1"/>
    </source>
</evidence>
<evidence type="ECO:0000313" key="4">
    <source>
        <dbReference type="Proteomes" id="UP001597034"/>
    </source>
</evidence>
<feature type="transmembrane region" description="Helical" evidence="2">
    <location>
        <begin position="255"/>
        <end position="279"/>
    </location>
</feature>
<keyword evidence="2" id="KW-0812">Transmembrane</keyword>
<feature type="transmembrane region" description="Helical" evidence="2">
    <location>
        <begin position="149"/>
        <end position="174"/>
    </location>
</feature>
<protein>
    <recommendedName>
        <fullName evidence="5">Energy-coupling factor transport system substrate-specific component</fullName>
    </recommendedName>
</protein>